<dbReference type="InterPro" id="IPR001676">
    <property type="entry name" value="Picornavirus_capsid"/>
</dbReference>
<keyword evidence="17" id="KW-1161">Viral attachment to host cell</keyword>
<dbReference type="SUPFAM" id="SSF56672">
    <property type="entry name" value="DNA/RNA polymerases"/>
    <property type="match status" value="1"/>
</dbReference>
<evidence type="ECO:0000256" key="14">
    <source>
        <dbReference type="ARBA" id="ARBA00022706"/>
    </source>
</evidence>
<dbReference type="GO" id="GO:0019062">
    <property type="term" value="P:virion attachment to host cell"/>
    <property type="evidence" value="ECO:0007669"/>
    <property type="project" value="UniProtKB-KW"/>
</dbReference>
<dbReference type="GO" id="GO:0003724">
    <property type="term" value="F:RNA helicase activity"/>
    <property type="evidence" value="ECO:0007669"/>
    <property type="project" value="InterPro"/>
</dbReference>
<dbReference type="GO" id="GO:0003723">
    <property type="term" value="F:RNA binding"/>
    <property type="evidence" value="ECO:0007669"/>
    <property type="project" value="InterPro"/>
</dbReference>
<keyword evidence="21" id="KW-0946">Virion</keyword>
<organism evidence="32 33">
    <name type="scientific">potamipivirus B1</name>
    <dbReference type="NCBI Taxonomy" id="3071230"/>
    <lineage>
        <taxon>Viruses</taxon>
        <taxon>Riboviria</taxon>
        <taxon>Orthornavirae</taxon>
        <taxon>Pisuviricota</taxon>
        <taxon>Pisoniviricetes</taxon>
        <taxon>Picornavirales</taxon>
        <taxon>Picornaviridae</taxon>
        <taxon>Paavivirinae</taxon>
        <taxon>Potamipivirus</taxon>
        <taxon>Potamipivirus balaski</taxon>
        <taxon>Potamipivirus B</taxon>
    </lineage>
</organism>
<evidence type="ECO:0000256" key="7">
    <source>
        <dbReference type="ARBA" id="ARBA00022520"/>
    </source>
</evidence>
<dbReference type="GO" id="GO:0003968">
    <property type="term" value="F:RNA-directed RNA polymerase activity"/>
    <property type="evidence" value="ECO:0007669"/>
    <property type="project" value="UniProtKB-KW"/>
</dbReference>
<evidence type="ECO:0000256" key="27">
    <source>
        <dbReference type="ARBA" id="ARBA00023200"/>
    </source>
</evidence>
<evidence type="ECO:0000256" key="25">
    <source>
        <dbReference type="ARBA" id="ARBA00023065"/>
    </source>
</evidence>
<keyword evidence="19" id="KW-0788">Thiol protease</keyword>
<dbReference type="GO" id="GO:0005524">
    <property type="term" value="F:ATP binding"/>
    <property type="evidence" value="ECO:0007669"/>
    <property type="project" value="UniProtKB-KW"/>
</dbReference>
<keyword evidence="29" id="KW-0407">Ion channel</keyword>
<evidence type="ECO:0000256" key="4">
    <source>
        <dbReference type="ARBA" id="ARBA00022448"/>
    </source>
</evidence>
<evidence type="ECO:0000256" key="22">
    <source>
        <dbReference type="ARBA" id="ARBA00022870"/>
    </source>
</evidence>
<dbReference type="Gene3D" id="3.30.70.270">
    <property type="match status" value="1"/>
</dbReference>
<keyword evidence="27" id="KW-1035">Host cytoplasm</keyword>
<keyword evidence="28" id="KW-1160">Virus entry into host cell</keyword>
<keyword evidence="11" id="KW-0645">Protease</keyword>
<evidence type="ECO:0000256" key="9">
    <source>
        <dbReference type="ARBA" id="ARBA00022561"/>
    </source>
</evidence>
<feature type="domain" description="RdRp catalytic" evidence="30">
    <location>
        <begin position="2309"/>
        <end position="2425"/>
    </location>
</feature>
<evidence type="ECO:0000256" key="23">
    <source>
        <dbReference type="ARBA" id="ARBA00022953"/>
    </source>
</evidence>
<dbReference type="GO" id="GO:0039618">
    <property type="term" value="C:T=pseudo3 icosahedral viral capsid"/>
    <property type="evidence" value="ECO:0007669"/>
    <property type="project" value="UniProtKB-KW"/>
</dbReference>
<evidence type="ECO:0000256" key="12">
    <source>
        <dbReference type="ARBA" id="ARBA00022679"/>
    </source>
</evidence>
<dbReference type="SUPFAM" id="SSF50494">
    <property type="entry name" value="Trypsin-like serine proteases"/>
    <property type="match status" value="1"/>
</dbReference>
<evidence type="ECO:0000256" key="26">
    <source>
        <dbReference type="ARBA" id="ARBA00023136"/>
    </source>
</evidence>
<proteinExistence type="predicted"/>
<dbReference type="InterPro" id="IPR043502">
    <property type="entry name" value="DNA/RNA_pol_sf"/>
</dbReference>
<evidence type="ECO:0000256" key="18">
    <source>
        <dbReference type="ARBA" id="ARBA00022806"/>
    </source>
</evidence>
<evidence type="ECO:0000256" key="16">
    <source>
        <dbReference type="ARBA" id="ARBA00022801"/>
    </source>
</evidence>
<evidence type="ECO:0000259" key="30">
    <source>
        <dbReference type="PROSITE" id="PS50507"/>
    </source>
</evidence>
<dbReference type="InterPro" id="IPR014759">
    <property type="entry name" value="Helicase_SF3_ssRNA_vir"/>
</dbReference>
<dbReference type="InterPro" id="IPR001205">
    <property type="entry name" value="RNA-dir_pol_C"/>
</dbReference>
<dbReference type="Pfam" id="PF00548">
    <property type="entry name" value="Peptidase_C3"/>
    <property type="match status" value="1"/>
</dbReference>
<keyword evidence="13" id="KW-0548">Nucleotidyltransferase</keyword>
<keyword evidence="14" id="KW-1143">T=pseudo3 icosahedral capsid protein</keyword>
<dbReference type="GO" id="GO:0006508">
    <property type="term" value="P:proteolysis"/>
    <property type="evidence" value="ECO:0007669"/>
    <property type="project" value="UniProtKB-KW"/>
</dbReference>
<evidence type="ECO:0000256" key="29">
    <source>
        <dbReference type="ARBA" id="ARBA00023303"/>
    </source>
</evidence>
<keyword evidence="16" id="KW-0378">Hydrolase</keyword>
<evidence type="ECO:0000256" key="20">
    <source>
        <dbReference type="ARBA" id="ARBA00022840"/>
    </source>
</evidence>
<evidence type="ECO:0000256" key="6">
    <source>
        <dbReference type="ARBA" id="ARBA00022488"/>
    </source>
</evidence>
<dbReference type="GO" id="GO:0005198">
    <property type="term" value="F:structural molecule activity"/>
    <property type="evidence" value="ECO:0007669"/>
    <property type="project" value="InterPro"/>
</dbReference>
<keyword evidence="12" id="KW-0808">Transferase</keyword>
<comment type="subcellular location">
    <subcellularLocation>
        <location evidence="1">Host cytoplasmic vesicle membrane</location>
        <topology evidence="1">Peripheral membrane protein</topology>
        <orientation evidence="1">Cytoplasmic side</orientation>
    </subcellularLocation>
    <subcellularLocation>
        <location evidence="2">Virion</location>
    </subcellularLocation>
</comment>
<name>A0A411EW42_9PICO</name>
<keyword evidence="25" id="KW-0406">Ion transport</keyword>
<keyword evidence="15" id="KW-0547">Nucleotide-binding</keyword>
<dbReference type="Proteomes" id="UP000501255">
    <property type="component" value="Segment"/>
</dbReference>
<keyword evidence="5" id="KW-0696">RNA-directed RNA polymerase</keyword>
<dbReference type="InterPro" id="IPR027417">
    <property type="entry name" value="P-loop_NTPase"/>
</dbReference>
<dbReference type="SUPFAM" id="SSF52540">
    <property type="entry name" value="P-loop containing nucleoside triphosphate hydrolases"/>
    <property type="match status" value="1"/>
</dbReference>
<keyword evidence="23" id="KW-0693">Viral RNA replication</keyword>
<dbReference type="GO" id="GO:0015267">
    <property type="term" value="F:channel activity"/>
    <property type="evidence" value="ECO:0007669"/>
    <property type="project" value="UniProtKB-KW"/>
</dbReference>
<keyword evidence="18" id="KW-0347">Helicase</keyword>
<evidence type="ECO:0000256" key="13">
    <source>
        <dbReference type="ARBA" id="ARBA00022695"/>
    </source>
</evidence>
<feature type="domain" description="SF3 helicase" evidence="31">
    <location>
        <begin position="1292"/>
        <end position="1461"/>
    </location>
</feature>
<evidence type="ECO:0000256" key="17">
    <source>
        <dbReference type="ARBA" id="ARBA00022804"/>
    </source>
</evidence>
<dbReference type="SUPFAM" id="SSF88633">
    <property type="entry name" value="Positive stranded ssRNA viruses"/>
    <property type="match status" value="3"/>
</dbReference>
<dbReference type="GO" id="GO:0034220">
    <property type="term" value="P:monoatomic ion transmembrane transport"/>
    <property type="evidence" value="ECO:0007669"/>
    <property type="project" value="UniProtKB-KW"/>
</dbReference>
<dbReference type="GO" id="GO:0006351">
    <property type="term" value="P:DNA-templated transcription"/>
    <property type="evidence" value="ECO:0007669"/>
    <property type="project" value="InterPro"/>
</dbReference>
<keyword evidence="8" id="KW-0597">Phosphoprotein</keyword>
<dbReference type="InterPro" id="IPR004004">
    <property type="entry name" value="Helic/Pol/Pept_Calicivir-typ"/>
</dbReference>
<dbReference type="Pfam" id="PF00073">
    <property type="entry name" value="Rhv"/>
    <property type="match status" value="2"/>
</dbReference>
<dbReference type="Pfam" id="PF00910">
    <property type="entry name" value="RNA_helicase"/>
    <property type="match status" value="1"/>
</dbReference>
<keyword evidence="10" id="KW-0945">Host-virus interaction</keyword>
<dbReference type="InterPro" id="IPR043128">
    <property type="entry name" value="Rev_trsase/Diguanyl_cyclase"/>
</dbReference>
<dbReference type="InterPro" id="IPR029053">
    <property type="entry name" value="Viral_coat"/>
</dbReference>
<dbReference type="GO" id="GO:0004197">
    <property type="term" value="F:cysteine-type endopeptidase activity"/>
    <property type="evidence" value="ECO:0007669"/>
    <property type="project" value="InterPro"/>
</dbReference>
<dbReference type="GO" id="GO:0044162">
    <property type="term" value="C:host cell cytoplasmic vesicle membrane"/>
    <property type="evidence" value="ECO:0007669"/>
    <property type="project" value="UniProtKB-SubCell"/>
</dbReference>
<sequence length="2546" mass="283779">MDLIKSVVSTASGLLNDPSTEQANNASDRVGGMLGANASLASQASVQIKYGFFPPTSSADRFKSQGTDSKASQINPSKLVELGSGTMTSTVATGEEMVKLELPKAFWKNKSFPAHGQTRYYRSVRCSFDFEIQVNAATGCSGSIIALYVPDGVDLTKINQKTWPMFASTIINIGPNTSGKLHVPYVCDKNYVNIDSAELGSFVIACWTPLLVPTGTPNEVSLTVYGAISDLDLQAPKPVAQGPHRNKIEIAEGVGLMNLSNSSVTKKAQYISLCGESAEVDCTTAGMSRAVTDVMDILKIPYIQGKVSEDTIYTPWAATAAKGDSIYDYDVHFDGINPAAGLMSGAFRYCRGSVIFTVNCYNSTLHKGRLKICFFPLAEGEENYKAYTEEEANNAFFVVHDIGLNSSMDLVVPFSSNTWLRGSKEAVGRLSIFVNSKLSVTPATSNSISFTVTTRLGDDFEYYTPYNSNMVLQAGEMGDGVVEDNTAAAASSAGMVAPEEMDKEDYLNEHNPGTGYAMRIQKVQIMRAVHTNINALFGRAQYVGRYTVGADTGHVFDLPIPVAGYWNIPKMFHFFTGDLNIHIYNATEGPVKVAHSYTKMTESSLEFISSLGCVVVPTQQFASLTVPWYFDKPVRYFRGERPLGNIILYTLGHGKVFVWISFTNLKLFQPIGVPKLATLRTWLKDGALCNCWNLASDLALNASNALDEDEPLMNFVTHNNTRVTNLDKLMEKTEEAGWLRDLTREGVEENPGPNYGHQDRNQAFTRINLCYMKNEEGSFHYGLKVQGFVLHRPKGNILNEEHYWRKPVLSQMSGWTVCPEDYVSGSRMLDNLLLGSTMEIIHDPKGLFFGPETPFIMSWMAKYIAASYIPIQHRRNTWDEEVLFEEEFDDYHQEGGWIRDLTAEGVEPNPGPLVELVYKQRGLYRHYGMRHNGQVLHMSTDNILMAAVDQRVPIVLVDDDGTWVKEESVDITSARMAAIERSATMPQVFSADNNCETWAKDALGIKSITQARALLVFGLIMASVTGVMTAGQTGLTQKVIDGVKNAYQGSKNMFSAMGETIKGFFKEQIFDAIKCDITKTLFKLILRTVCYGICFCSSPGLLTGAAVGTLIAMDLANVEGLTSTTKDLLTALLNGDMGECAAAMSNIIYENSSDREMMVRTACEEFSRLVGENPDKVRGQGPFSGFNEASLAAKNFEYWFGKIRSFFFWLKSFFVTDEEGKIATWFEDNMELVARYASEADEVLAEYMNVNNRRDANYQRRVKSIVKQMTVLKNLAVRAHCVPALTLVSQLLPRLQHLNLPPAVGDGIFRFEPIGVWLSGGPGCGKSMLASLVMKGTSEELERRGHTGTKEVYTEAGGSQFYDNYRNQFFHIIDDIGQCREEEDLKLICQVISSIPFTVPMADLAEKGTQYSSKIVIATTNRTDFASVVLTSDKALQRRFPFCYTIRVREKYRVVDTQLLDVLKAQADGSLERGHCWEYDRFGSSKNFKILDLKELTSLVADRFQSKMVVTHTMNQGLTDFQQFPTSRVCVTPGTLEHGLNTIDAEDVTKRGEVKVQAPGPRKTWTHPGPQDTAYKKDFHSIIKNCGFELIAKQEYATKIMVFVKASGGDVSADLRRGLQDVCVSDKKVVVFYMVGEEVKDSYDKLTYSKKSWDGSDNRVEAVFVLNMTDRGVIQDTTMNSHAIDELRSLLGENDEEVVHFEAPKKDIMDQVFSVVNYNADYDEEVDLSTDEKCLSYLEVAGEESPFKHVQMQRKDGGFVEVGCKLPLSAKIAKWYDGRITAWKIWYKRHKYVLQGISIAVGILTAIAGICTAWGVLRRHISEVNLEDVKKSQILDFLEEKQEKNFFGGDAQGRAYGGGPGLAVKKKKVVVGQGFAPAEYAHLYKRCVTMEGPDGKRFYGMVTASKQVLTYKHYFKMGGRLTTLWYDNLAYSPAEDEIELEEVEYYDDKGVNYPSDCVLINFEKLPFNMKTGMKFLAPPKSGDSGVLIYGGKDIYSQGVENVQTMNSYSALIAGKHTTYIDGISYQTRNQMGMCGGLVCQKQNGSWKIIGMHHAGDSMMFGNAFRIKVGVVGQGVVTEIRKNPIPVFNPTRSKIMKSPLYGVVETRMGPAPLHPHDPRVEEEIPHLVKHAAAKYRVDKFEPDEENLNRAMMQTASQLFAVTGRCGRWTIEEALSGGGGNPVDLTTSPGRKYTLKKLQKKDLVHRNENGILVPTPSFREDVNEAVRRIERGEAQTTFVANLKDELRPLAKIKAGGARCIEMCEFDYVVAHRMILGPMFEKIYNAEMTSTGIAVGCNPYTDFNLFFGTASENWIAIDYSRYDGSLSEGLMRKGVEVLAACHEDPELVEKLLEPVVMSTHLVADEEWFVKGGMPSGSPCTSVLNSVCNLIVVKTACLSAGVEKPEDIQIVTYGDDVLMTIDYDFCDDALPEIIHSQFGMEATSANKLSKTLKVSPADATFLKRSFRLFPDTQFVTGVLDLENMMQKIQWCHGKEAFIQQWTSFTQELVLHGRETYERVIRLCSPRLDQYKIFTPRYDQRYKEVYQSIFM</sequence>
<dbReference type="CDD" id="cd23193">
    <property type="entry name" value="ps-ssRNA_Picornaviridae"/>
    <property type="match status" value="1"/>
</dbReference>
<keyword evidence="20" id="KW-0067">ATP-binding</keyword>
<dbReference type="PROSITE" id="PS50507">
    <property type="entry name" value="RDRP_SSRNA_POS"/>
    <property type="match status" value="1"/>
</dbReference>
<evidence type="ECO:0000256" key="5">
    <source>
        <dbReference type="ARBA" id="ARBA00022484"/>
    </source>
</evidence>
<dbReference type="Gene3D" id="2.60.120.20">
    <property type="match status" value="2"/>
</dbReference>
<keyword evidence="26" id="KW-0472">Membrane</keyword>
<evidence type="ECO:0000256" key="2">
    <source>
        <dbReference type="ARBA" id="ARBA00004328"/>
    </source>
</evidence>
<evidence type="ECO:0000256" key="10">
    <source>
        <dbReference type="ARBA" id="ARBA00022581"/>
    </source>
</evidence>
<dbReference type="InterPro" id="IPR007094">
    <property type="entry name" value="RNA-dir_pol_PSvirus"/>
</dbReference>
<dbReference type="CDD" id="cd00205">
    <property type="entry name" value="rhv_like"/>
    <property type="match status" value="2"/>
</dbReference>
<evidence type="ECO:0000313" key="33">
    <source>
        <dbReference type="Proteomes" id="UP000501255"/>
    </source>
</evidence>
<evidence type="ECO:0000256" key="28">
    <source>
        <dbReference type="ARBA" id="ARBA00023296"/>
    </source>
</evidence>
<keyword evidence="6" id="KW-1036">Host cytoplasmic vesicle</keyword>
<evidence type="ECO:0000256" key="11">
    <source>
        <dbReference type="ARBA" id="ARBA00022670"/>
    </source>
</evidence>
<dbReference type="PRINTS" id="PR00918">
    <property type="entry name" value="CALICVIRUSNS"/>
</dbReference>
<reference evidence="32 33" key="1">
    <citation type="submission" date="2018-11" db="EMBL/GenBank/DDBJ databases">
        <title>Genome characterization, prevalence and transmission mode of a novel picornavirus associated with the Threespine Stickleback (Gasterosteus aculeatus).</title>
        <authorList>
            <person name="Hahn M.A."/>
            <person name="Dheilly N.M."/>
        </authorList>
    </citation>
    <scope>NUCLEOTIDE SEQUENCE [LARGE SCALE GENOMIC DNA]</scope>
    <source>
        <strain evidence="32">TSPV</strain>
    </source>
</reference>
<dbReference type="InterPro" id="IPR033703">
    <property type="entry name" value="Rhv-like"/>
</dbReference>
<keyword evidence="9" id="KW-0167">Capsid protein</keyword>
<accession>A0A411EW42</accession>
<keyword evidence="24" id="KW-1182">Viral ion channel</keyword>
<evidence type="ECO:0000256" key="3">
    <source>
        <dbReference type="ARBA" id="ARBA00020107"/>
    </source>
</evidence>
<dbReference type="GO" id="GO:0046718">
    <property type="term" value="P:symbiont entry into host cell"/>
    <property type="evidence" value="ECO:0007669"/>
    <property type="project" value="UniProtKB-KW"/>
</dbReference>
<dbReference type="Gene3D" id="2.40.10.10">
    <property type="entry name" value="Trypsin-like serine proteases"/>
    <property type="match status" value="1"/>
</dbReference>
<dbReference type="PROSITE" id="PS51218">
    <property type="entry name" value="SF3_HELICASE_2"/>
    <property type="match status" value="1"/>
</dbReference>
<evidence type="ECO:0000259" key="31">
    <source>
        <dbReference type="PROSITE" id="PS51218"/>
    </source>
</evidence>
<evidence type="ECO:0000313" key="32">
    <source>
        <dbReference type="EMBL" id="QBA82298.1"/>
    </source>
</evidence>
<evidence type="ECO:0000256" key="19">
    <source>
        <dbReference type="ARBA" id="ARBA00022807"/>
    </source>
</evidence>
<evidence type="ECO:0000256" key="24">
    <source>
        <dbReference type="ARBA" id="ARBA00023039"/>
    </source>
</evidence>
<dbReference type="EMBL" id="MK189163">
    <property type="protein sequence ID" value="QBA82298.1"/>
    <property type="molecule type" value="Genomic_RNA"/>
</dbReference>
<dbReference type="InterPro" id="IPR000199">
    <property type="entry name" value="Peptidase_C3A/C3B_picornavir"/>
</dbReference>
<evidence type="ECO:0000256" key="8">
    <source>
        <dbReference type="ARBA" id="ARBA00022553"/>
    </source>
</evidence>
<keyword evidence="4" id="KW-0813">Transport</keyword>
<dbReference type="GO" id="GO:0039694">
    <property type="term" value="P:viral RNA genome replication"/>
    <property type="evidence" value="ECO:0007669"/>
    <property type="project" value="InterPro"/>
</dbReference>
<evidence type="ECO:0000256" key="1">
    <source>
        <dbReference type="ARBA" id="ARBA00004295"/>
    </source>
</evidence>
<keyword evidence="22" id="KW-1043">Host membrane</keyword>
<dbReference type="InterPro" id="IPR043504">
    <property type="entry name" value="Peptidase_S1_PA_chymotrypsin"/>
</dbReference>
<keyword evidence="33" id="KW-1185">Reference proteome</keyword>
<dbReference type="InterPro" id="IPR000605">
    <property type="entry name" value="Helicase_SF3_ssDNA/RNA_vir"/>
</dbReference>
<evidence type="ECO:0000256" key="15">
    <source>
        <dbReference type="ARBA" id="ARBA00022741"/>
    </source>
</evidence>
<evidence type="ECO:0000256" key="21">
    <source>
        <dbReference type="ARBA" id="ARBA00022844"/>
    </source>
</evidence>
<dbReference type="InterPro" id="IPR009003">
    <property type="entry name" value="Peptidase_S1_PA"/>
</dbReference>
<keyword evidence="7" id="KW-0191">Covalent protein-RNA linkage</keyword>
<protein>
    <recommendedName>
        <fullName evidence="3">Genome polyprotein</fullName>
    </recommendedName>
</protein>
<dbReference type="Pfam" id="PF00680">
    <property type="entry name" value="RdRP_1"/>
    <property type="match status" value="1"/>
</dbReference>